<sequence length="135" mass="15245">MVSLKHFLIDFQQGAYLDAIIEMPPKLAEDTGFWRFLAALYLYYMAILVLSGGVLAKLVGPLHLDFVQASLLTGAIPYFFYRQVLRPSVINQFDFVLTDAQKAKCVKLYRYVFAGAFGVFAIALIIVFCITKKSF</sequence>
<proteinExistence type="predicted"/>
<accession>A0A1I1Z4P3</accession>
<organism evidence="2 3">
    <name type="scientific">Spirosoma endophyticum</name>
    <dbReference type="NCBI Taxonomy" id="662367"/>
    <lineage>
        <taxon>Bacteria</taxon>
        <taxon>Pseudomonadati</taxon>
        <taxon>Bacteroidota</taxon>
        <taxon>Cytophagia</taxon>
        <taxon>Cytophagales</taxon>
        <taxon>Cytophagaceae</taxon>
        <taxon>Spirosoma</taxon>
    </lineage>
</organism>
<name>A0A1I1Z4P3_9BACT</name>
<dbReference type="EMBL" id="FOLQ01000012">
    <property type="protein sequence ID" value="SFE26522.1"/>
    <property type="molecule type" value="Genomic_DNA"/>
</dbReference>
<keyword evidence="1" id="KW-0812">Transmembrane</keyword>
<feature type="transmembrane region" description="Helical" evidence="1">
    <location>
        <begin position="108"/>
        <end position="130"/>
    </location>
</feature>
<dbReference type="Proteomes" id="UP000198598">
    <property type="component" value="Unassembled WGS sequence"/>
</dbReference>
<reference evidence="2 3" key="1">
    <citation type="submission" date="2016-10" db="EMBL/GenBank/DDBJ databases">
        <authorList>
            <person name="de Groot N.N."/>
        </authorList>
    </citation>
    <scope>NUCLEOTIDE SEQUENCE [LARGE SCALE GENOMIC DNA]</scope>
    <source>
        <strain evidence="2 3">DSM 26130</strain>
    </source>
</reference>
<gene>
    <name evidence="2" type="ORF">SAMN05216167_11212</name>
</gene>
<dbReference type="STRING" id="662367.SAMN05216167_11212"/>
<evidence type="ECO:0000256" key="1">
    <source>
        <dbReference type="SAM" id="Phobius"/>
    </source>
</evidence>
<evidence type="ECO:0000313" key="2">
    <source>
        <dbReference type="EMBL" id="SFE26522.1"/>
    </source>
</evidence>
<dbReference type="AlphaFoldDB" id="A0A1I1Z4P3"/>
<feature type="transmembrane region" description="Helical" evidence="1">
    <location>
        <begin position="62"/>
        <end position="81"/>
    </location>
</feature>
<keyword evidence="1" id="KW-1133">Transmembrane helix</keyword>
<dbReference type="RefSeq" id="WP_093830965.1">
    <property type="nucleotide sequence ID" value="NZ_FOLQ01000012.1"/>
</dbReference>
<protein>
    <submittedName>
        <fullName evidence="2">Uncharacterized protein</fullName>
    </submittedName>
</protein>
<feature type="transmembrane region" description="Helical" evidence="1">
    <location>
        <begin position="33"/>
        <end position="55"/>
    </location>
</feature>
<keyword evidence="1" id="KW-0472">Membrane</keyword>
<keyword evidence="3" id="KW-1185">Reference proteome</keyword>
<evidence type="ECO:0000313" key="3">
    <source>
        <dbReference type="Proteomes" id="UP000198598"/>
    </source>
</evidence>